<dbReference type="GO" id="GO:0005771">
    <property type="term" value="C:multivesicular body"/>
    <property type="evidence" value="ECO:0007669"/>
    <property type="project" value="TreeGrafter"/>
</dbReference>
<evidence type="ECO:0000256" key="4">
    <source>
        <dbReference type="ARBA" id="ARBA00022448"/>
    </source>
</evidence>
<dbReference type="Gene3D" id="1.20.5.420">
    <property type="entry name" value="Immunoglobulin FC, subunit C"/>
    <property type="match status" value="1"/>
</dbReference>
<keyword evidence="6" id="KW-0967">Endosome</keyword>
<evidence type="ECO:0000256" key="7">
    <source>
        <dbReference type="ARBA" id="ARBA00022927"/>
    </source>
</evidence>
<dbReference type="Pfam" id="PF04652">
    <property type="entry name" value="Vta1"/>
    <property type="match status" value="1"/>
</dbReference>
<feature type="compositionally biased region" description="Low complexity" evidence="9">
    <location>
        <begin position="214"/>
        <end position="225"/>
    </location>
</feature>
<feature type="domain" description="Vta1 C-terminal" evidence="11">
    <location>
        <begin position="249"/>
        <end position="286"/>
    </location>
</feature>
<evidence type="ECO:0000256" key="8">
    <source>
        <dbReference type="ARBA" id="ARBA00023136"/>
    </source>
</evidence>
<dbReference type="PANTHER" id="PTHR46009">
    <property type="entry name" value="VACUOLAR PROTEIN SORTING-ASSOCIATED PROTEIN VTA1 HOMOLOG"/>
    <property type="match status" value="1"/>
</dbReference>
<dbReference type="InterPro" id="IPR023175">
    <property type="entry name" value="Vta1/CALS_N_sf"/>
</dbReference>
<dbReference type="GO" id="GO:0010008">
    <property type="term" value="C:endosome membrane"/>
    <property type="evidence" value="ECO:0007669"/>
    <property type="project" value="UniProtKB-SubCell"/>
</dbReference>
<comment type="subcellular location">
    <subcellularLocation>
        <location evidence="2">Cytoplasm</location>
    </subcellularLocation>
    <subcellularLocation>
        <location evidence="1">Endosome membrane</location>
        <topology evidence="1">Peripheral membrane protein</topology>
    </subcellularLocation>
</comment>
<comment type="similarity">
    <text evidence="3">Belongs to the VTA1 family.</text>
</comment>
<dbReference type="EMBL" id="JANBQB010000007">
    <property type="protein sequence ID" value="KAJ1984955.1"/>
    <property type="molecule type" value="Genomic_DNA"/>
</dbReference>
<protein>
    <recommendedName>
        <fullName evidence="14">Vta1 like-domain-containing protein</fullName>
    </recommendedName>
</protein>
<evidence type="ECO:0000259" key="11">
    <source>
        <dbReference type="Pfam" id="PF18097"/>
    </source>
</evidence>
<evidence type="ECO:0000256" key="3">
    <source>
        <dbReference type="ARBA" id="ARBA00007895"/>
    </source>
</evidence>
<proteinExistence type="inferred from homology"/>
<evidence type="ECO:0000313" key="13">
    <source>
        <dbReference type="Proteomes" id="UP001151582"/>
    </source>
</evidence>
<feature type="region of interest" description="Disordered" evidence="9">
    <location>
        <begin position="156"/>
        <end position="228"/>
    </location>
</feature>
<evidence type="ECO:0000256" key="5">
    <source>
        <dbReference type="ARBA" id="ARBA00022490"/>
    </source>
</evidence>
<dbReference type="GO" id="GO:0015031">
    <property type="term" value="P:protein transport"/>
    <property type="evidence" value="ECO:0007669"/>
    <property type="project" value="UniProtKB-KW"/>
</dbReference>
<feature type="compositionally biased region" description="Pro residues" evidence="9">
    <location>
        <begin position="194"/>
        <end position="213"/>
    </location>
</feature>
<comment type="caution">
    <text evidence="12">The sequence shown here is derived from an EMBL/GenBank/DDBJ whole genome shotgun (WGS) entry which is preliminary data.</text>
</comment>
<keyword evidence="8" id="KW-0472">Membrane</keyword>
<gene>
    <name evidence="12" type="ORF">H4R34_000298</name>
</gene>
<dbReference type="InterPro" id="IPR041212">
    <property type="entry name" value="Vta1_C"/>
</dbReference>
<evidence type="ECO:0000313" key="12">
    <source>
        <dbReference type="EMBL" id="KAJ1984955.1"/>
    </source>
</evidence>
<dbReference type="InterPro" id="IPR044538">
    <property type="entry name" value="Vta1-like"/>
</dbReference>
<evidence type="ECO:0000256" key="6">
    <source>
        <dbReference type="ARBA" id="ARBA00022753"/>
    </source>
</evidence>
<dbReference type="GO" id="GO:0032511">
    <property type="term" value="P:late endosome to vacuole transport via multivesicular body sorting pathway"/>
    <property type="evidence" value="ECO:0007669"/>
    <property type="project" value="InterPro"/>
</dbReference>
<dbReference type="Proteomes" id="UP001151582">
    <property type="component" value="Unassembled WGS sequence"/>
</dbReference>
<dbReference type="InterPro" id="IPR039431">
    <property type="entry name" value="Vta1/CALS_N"/>
</dbReference>
<keyword evidence="5" id="KW-0963">Cytoplasm</keyword>
<name>A0A9W8B6V9_9FUNG</name>
<evidence type="ECO:0000256" key="2">
    <source>
        <dbReference type="ARBA" id="ARBA00004496"/>
    </source>
</evidence>
<dbReference type="AlphaFoldDB" id="A0A9W8B6V9"/>
<evidence type="ECO:0000256" key="1">
    <source>
        <dbReference type="ARBA" id="ARBA00004481"/>
    </source>
</evidence>
<evidence type="ECO:0000259" key="10">
    <source>
        <dbReference type="Pfam" id="PF04652"/>
    </source>
</evidence>
<evidence type="ECO:0000256" key="9">
    <source>
        <dbReference type="SAM" id="MobiDB-lite"/>
    </source>
</evidence>
<dbReference type="PANTHER" id="PTHR46009:SF1">
    <property type="entry name" value="VACUOLAR PROTEIN SORTING-ASSOCIATED PROTEIN VTA1 HOMOLOG"/>
    <property type="match status" value="1"/>
</dbReference>
<organism evidence="12 13">
    <name type="scientific">Dimargaris verticillata</name>
    <dbReference type="NCBI Taxonomy" id="2761393"/>
    <lineage>
        <taxon>Eukaryota</taxon>
        <taxon>Fungi</taxon>
        <taxon>Fungi incertae sedis</taxon>
        <taxon>Zoopagomycota</taxon>
        <taxon>Kickxellomycotina</taxon>
        <taxon>Dimargaritomycetes</taxon>
        <taxon>Dimargaritales</taxon>
        <taxon>Dimargaritaceae</taxon>
        <taxon>Dimargaris</taxon>
    </lineage>
</organism>
<accession>A0A9W8B6V9</accession>
<keyword evidence="4" id="KW-0813">Transport</keyword>
<feature type="domain" description="Vta1/callose synthase N-terminal" evidence="10">
    <location>
        <begin position="15"/>
        <end position="155"/>
    </location>
</feature>
<keyword evidence="7" id="KW-0653">Protein transport</keyword>
<evidence type="ECO:0008006" key="14">
    <source>
        <dbReference type="Google" id="ProtNLM"/>
    </source>
</evidence>
<dbReference type="Pfam" id="PF18097">
    <property type="entry name" value="Vta1_C"/>
    <property type="match status" value="1"/>
</dbReference>
<sequence>MDPLATIPADLRFVGPYLQRARELATHEPIIAYYCQFYAVKLALARGGQAPETQAFLLGLVEDLETKKAALGQEPAILDDETSKSYLHNFALKVFYNADNEDRAGKASKKTGLTFLASTIFMELLRIFGDLPSDVEEKLKYAKWKAKEIVQALREGRAPTAGPPAPIPSQPSPTMVVDLPSDALPDQPSLDTSSPPPAAHPTPPVLPTPPPPSAALARANRAAPLQWTESDDALSELDYSEGELGMVDPDVAAKAEKHTRFALSAMQFDDVKAAIDNLHQALALLQPYDRRQT</sequence>
<dbReference type="Gene3D" id="1.25.40.270">
    <property type="entry name" value="Vacuolar protein sorting-associated protein vta1"/>
    <property type="match status" value="1"/>
</dbReference>
<feature type="compositionally biased region" description="Pro residues" evidence="9">
    <location>
        <begin position="161"/>
        <end position="171"/>
    </location>
</feature>
<reference evidence="12" key="1">
    <citation type="submission" date="2022-07" db="EMBL/GenBank/DDBJ databases">
        <title>Phylogenomic reconstructions and comparative analyses of Kickxellomycotina fungi.</title>
        <authorList>
            <person name="Reynolds N.K."/>
            <person name="Stajich J.E."/>
            <person name="Barry K."/>
            <person name="Grigoriev I.V."/>
            <person name="Crous P."/>
            <person name="Smith M.E."/>
        </authorList>
    </citation>
    <scope>NUCLEOTIDE SEQUENCE</scope>
    <source>
        <strain evidence="12">RSA 567</strain>
    </source>
</reference>
<keyword evidence="13" id="KW-1185">Reference proteome</keyword>
<dbReference type="OrthoDB" id="391137at2759"/>